<evidence type="ECO:0000313" key="2">
    <source>
        <dbReference type="Proteomes" id="UP000829720"/>
    </source>
</evidence>
<proteinExistence type="predicted"/>
<protein>
    <recommendedName>
        <fullName evidence="3">TNase-like domain-containing protein</fullName>
    </recommendedName>
</protein>
<accession>A0A8T3DHM9</accession>
<dbReference type="InterPro" id="IPR035437">
    <property type="entry name" value="SNase_OB-fold_sf"/>
</dbReference>
<dbReference type="PANTHER" id="PTHR28434:SF1">
    <property type="entry name" value="PROTEIN C3ORF33"/>
    <property type="match status" value="1"/>
</dbReference>
<dbReference type="PANTHER" id="PTHR28434">
    <property type="entry name" value="PROTEIN C3ORF33"/>
    <property type="match status" value="1"/>
</dbReference>
<dbReference type="Proteomes" id="UP000829720">
    <property type="component" value="Unassembled WGS sequence"/>
</dbReference>
<evidence type="ECO:0008006" key="3">
    <source>
        <dbReference type="Google" id="ProtNLM"/>
    </source>
</evidence>
<organism evidence="1 2">
    <name type="scientific">Albula goreensis</name>
    <dbReference type="NCBI Taxonomy" id="1534307"/>
    <lineage>
        <taxon>Eukaryota</taxon>
        <taxon>Metazoa</taxon>
        <taxon>Chordata</taxon>
        <taxon>Craniata</taxon>
        <taxon>Vertebrata</taxon>
        <taxon>Euteleostomi</taxon>
        <taxon>Actinopterygii</taxon>
        <taxon>Neopterygii</taxon>
        <taxon>Teleostei</taxon>
        <taxon>Albuliformes</taxon>
        <taxon>Albulidae</taxon>
        <taxon>Albula</taxon>
    </lineage>
</organism>
<dbReference type="InterPro" id="IPR042421">
    <property type="entry name" value="C3orf33-like"/>
</dbReference>
<dbReference type="SUPFAM" id="SSF50199">
    <property type="entry name" value="Staphylococcal nuclease"/>
    <property type="match status" value="1"/>
</dbReference>
<reference evidence="1" key="1">
    <citation type="submission" date="2021-01" db="EMBL/GenBank/DDBJ databases">
        <authorList>
            <person name="Zahm M."/>
            <person name="Roques C."/>
            <person name="Cabau C."/>
            <person name="Klopp C."/>
            <person name="Donnadieu C."/>
            <person name="Jouanno E."/>
            <person name="Lampietro C."/>
            <person name="Louis A."/>
            <person name="Herpin A."/>
            <person name="Echchiki A."/>
            <person name="Berthelot C."/>
            <person name="Parey E."/>
            <person name="Roest-Crollius H."/>
            <person name="Braasch I."/>
            <person name="Postlethwait J."/>
            <person name="Bobe J."/>
            <person name="Montfort J."/>
            <person name="Bouchez O."/>
            <person name="Begum T."/>
            <person name="Mejri S."/>
            <person name="Adams A."/>
            <person name="Chen W.-J."/>
            <person name="Guiguen Y."/>
        </authorList>
    </citation>
    <scope>NUCLEOTIDE SEQUENCE</scope>
    <source>
        <tissue evidence="1">Blood</tissue>
    </source>
</reference>
<comment type="caution">
    <text evidence="1">The sequence shown here is derived from an EMBL/GenBank/DDBJ whole genome shotgun (WGS) entry which is preliminary data.</text>
</comment>
<dbReference type="Gene3D" id="2.40.50.90">
    <property type="match status" value="1"/>
</dbReference>
<dbReference type="GO" id="GO:0005615">
    <property type="term" value="C:extracellular space"/>
    <property type="evidence" value="ECO:0007669"/>
    <property type="project" value="TreeGrafter"/>
</dbReference>
<name>A0A8T3DHM9_9TELE</name>
<dbReference type="OrthoDB" id="6220511at2759"/>
<keyword evidence="2" id="KW-1185">Reference proteome</keyword>
<gene>
    <name evidence="1" type="ORF">AGOR_G00128260</name>
</gene>
<dbReference type="AlphaFoldDB" id="A0A8T3DHM9"/>
<evidence type="ECO:0000313" key="1">
    <source>
        <dbReference type="EMBL" id="KAI1893885.1"/>
    </source>
</evidence>
<dbReference type="EMBL" id="JAERUA010000011">
    <property type="protein sequence ID" value="KAI1893885.1"/>
    <property type="molecule type" value="Genomic_DNA"/>
</dbReference>
<sequence>MAEQPSATENQINKSKEEDKPKLNIVSVISQIADDHLTVVRNISTGLAIAGIIVLARSIKLMTKFGTASEIPARFIERNVSLRGKVHKVTESGLDVEHVPISIPLLSPLLRKRQPDALLNVRLAGVELTEEGWAWLRQRLSPTETVWFRLIGREADALECLVSVSRGLVFNTCVNEELLRLGLGKTVPLLGLHHHSRLYWRLHKRLLRAEVRAEKKGRGLWKGKSLRERASESIGSNVIVRFFKKLFKRT</sequence>